<evidence type="ECO:0000313" key="2">
    <source>
        <dbReference type="Proteomes" id="UP001172386"/>
    </source>
</evidence>
<evidence type="ECO:0000313" key="1">
    <source>
        <dbReference type="EMBL" id="KAJ9658566.1"/>
    </source>
</evidence>
<reference evidence="1" key="1">
    <citation type="submission" date="2022-10" db="EMBL/GenBank/DDBJ databases">
        <title>Culturing micro-colonial fungi from biological soil crusts in the Mojave desert and describing Neophaeococcomyces mojavensis, and introducing the new genera and species Taxawa tesnikishii.</title>
        <authorList>
            <person name="Kurbessoian T."/>
            <person name="Stajich J.E."/>
        </authorList>
    </citation>
    <scope>NUCLEOTIDE SEQUENCE</scope>
    <source>
        <strain evidence="1">JES_112</strain>
    </source>
</reference>
<name>A0ACC3AB96_9EURO</name>
<protein>
    <submittedName>
        <fullName evidence="1">Uncharacterized protein</fullName>
    </submittedName>
</protein>
<keyword evidence="2" id="KW-1185">Reference proteome</keyword>
<comment type="caution">
    <text evidence="1">The sequence shown here is derived from an EMBL/GenBank/DDBJ whole genome shotgun (WGS) entry which is preliminary data.</text>
</comment>
<accession>A0ACC3AB96</accession>
<sequence>MVPFNRPQSRDDFEIALICALPVERNAVEALLDKEYEVDGFSYGKAAGDPNAYTTGRLGQQDVVLAYMPGMGAISAAVVAATLRYSFRSIKVSIVVGICGGVPTAANGIEILLGDVIISTTVVQIDFGRQYSNKFVRKKEVEDILGRSTPEIRAAIGRAEGYLVRRRLKDKTSRFSAQICAQAGFSNSAYPGPEKDILFPADYQHKHQTQSFCICDTFKNQDNDVCASALQSACEDLGCNHGLSLSTARRRIQKAMGFAPDGSALTLIEIQEARKPDIHFGRMACGNQVIKSGQYRDWVAAEEHVIGFEMESAGIWDYVPTIVIKSVCDYADSHKNKQWQEYAAATAAACTKAFLEEWRSVDRPTRDRLDHTVLPPQPEEYDEPETGPDPGQVAAEAASASAVGTTEPATLGGAVGSGGERARAQFGYDAQQYNEISLVEGEILTDISKDDPDWWWVTNGEGRQGLVPANHLQIIQEEDTLPIASQGLPAPVLAAAAASKGLYAVALYDFEACEENEISFPIDAIITNIGYPDYNWWSGEYEGRVGIFPANYVELHHVRENLA</sequence>
<dbReference type="EMBL" id="JAPDRQ010000049">
    <property type="protein sequence ID" value="KAJ9658566.1"/>
    <property type="molecule type" value="Genomic_DNA"/>
</dbReference>
<organism evidence="1 2">
    <name type="scientific">Neophaeococcomyces mojaviensis</name>
    <dbReference type="NCBI Taxonomy" id="3383035"/>
    <lineage>
        <taxon>Eukaryota</taxon>
        <taxon>Fungi</taxon>
        <taxon>Dikarya</taxon>
        <taxon>Ascomycota</taxon>
        <taxon>Pezizomycotina</taxon>
        <taxon>Eurotiomycetes</taxon>
        <taxon>Chaetothyriomycetidae</taxon>
        <taxon>Chaetothyriales</taxon>
        <taxon>Chaetothyriales incertae sedis</taxon>
        <taxon>Neophaeococcomyces</taxon>
    </lineage>
</organism>
<gene>
    <name evidence="1" type="ORF">H2198_003584</name>
</gene>
<proteinExistence type="predicted"/>
<dbReference type="Proteomes" id="UP001172386">
    <property type="component" value="Unassembled WGS sequence"/>
</dbReference>